<dbReference type="PANTHER" id="PTHR15081">
    <property type="entry name" value="NUCLEAR AUTOANTIGENIC SPERM PROTEIN NASP -RELATED"/>
    <property type="match status" value="1"/>
</dbReference>
<evidence type="ECO:0000313" key="5">
    <source>
        <dbReference type="EMBL" id="RPB29620.1"/>
    </source>
</evidence>
<dbReference type="OrthoDB" id="5587616at2759"/>
<dbReference type="InterPro" id="IPR019544">
    <property type="entry name" value="Tetratricopeptide_SHNi-TPR_dom"/>
</dbReference>
<protein>
    <recommendedName>
        <fullName evidence="4">Tetratricopeptide SHNi-TPR domain-containing protein</fullName>
    </recommendedName>
</protein>
<dbReference type="Pfam" id="PF10516">
    <property type="entry name" value="SHNi-TPR"/>
    <property type="match status" value="1"/>
</dbReference>
<dbReference type="GO" id="GO:0005654">
    <property type="term" value="C:nucleoplasm"/>
    <property type="evidence" value="ECO:0007669"/>
    <property type="project" value="TreeGrafter"/>
</dbReference>
<feature type="region of interest" description="Disordered" evidence="3">
    <location>
        <begin position="118"/>
        <end position="172"/>
    </location>
</feature>
<dbReference type="InterPro" id="IPR011990">
    <property type="entry name" value="TPR-like_helical_dom_sf"/>
</dbReference>
<dbReference type="GO" id="GO:0006335">
    <property type="term" value="P:DNA replication-dependent chromatin assembly"/>
    <property type="evidence" value="ECO:0007669"/>
    <property type="project" value="TreeGrafter"/>
</dbReference>
<evidence type="ECO:0000256" key="1">
    <source>
        <dbReference type="ARBA" id="ARBA00022737"/>
    </source>
</evidence>
<accession>A0A3N4M3J3</accession>
<keyword evidence="6" id="KW-1185">Reference proteome</keyword>
<sequence length="514" mass="54832">MSTSAATPAPTSEALAALTAKARKAYSLKNYPEAVSLFARACESQALLHGSEDDPRNAHLLYLYGKALYQVAISKSDILGAAADASRKQISAEAAVGDKALSRDLDVAKMGKVIHFEGDENWDNTDSEGGDADAQEGEAGDGKDGDTNNNNNNNDDDDHEDDHDGDDDDDDDDMAAAWEVLDLARVLSHKALDPAWTPSIPINTLTTPPNTLPSISEPTVVGPRPTTTTTTTTADPPQTPLTPTQRTSLLTQLSDIYDLLGEISLESENFPQSILDLRCSLTLKLFLFPTHHKLVSEAHYKLSLALEFASAMEGVSDSDSAKGRKEAAEQMELAVCSVRQRITVEQEALASSDKGKGKGKGAATQEDDAAEKSLLDAKEIVAELEQRLNDLRAPVPSDELESANPMISGLLKSVLGETQAEQKRRLEEAIQGANDVSGLVRKKEKKVGGETPAPIPAGGAERGKRKLDDVEMEDVKGRVVAVGTGQEGVGAGSKKPKVEESLDVEEREGRSAAL</sequence>
<dbReference type="AlphaFoldDB" id="A0A3N4M3J3"/>
<feature type="compositionally biased region" description="Basic and acidic residues" evidence="3">
    <location>
        <begin position="466"/>
        <end position="477"/>
    </location>
</feature>
<evidence type="ECO:0000313" key="6">
    <source>
        <dbReference type="Proteomes" id="UP000267821"/>
    </source>
</evidence>
<feature type="compositionally biased region" description="Acidic residues" evidence="3">
    <location>
        <begin position="154"/>
        <end position="172"/>
    </location>
</feature>
<feature type="domain" description="Tetratricopeptide SHNi-TPR" evidence="4">
    <location>
        <begin position="254"/>
        <end position="290"/>
    </location>
</feature>
<name>A0A3N4M3J3_9PEZI</name>
<evidence type="ECO:0000256" key="3">
    <source>
        <dbReference type="SAM" id="MobiDB-lite"/>
    </source>
</evidence>
<keyword evidence="2" id="KW-0802">TPR repeat</keyword>
<feature type="region of interest" description="Disordered" evidence="3">
    <location>
        <begin position="207"/>
        <end position="244"/>
    </location>
</feature>
<feature type="compositionally biased region" description="Low complexity" evidence="3">
    <location>
        <begin position="207"/>
        <end position="216"/>
    </location>
</feature>
<dbReference type="Proteomes" id="UP000267821">
    <property type="component" value="Unassembled WGS sequence"/>
</dbReference>
<feature type="compositionally biased region" description="Low complexity" evidence="3">
    <location>
        <begin position="223"/>
        <end position="244"/>
    </location>
</feature>
<feature type="compositionally biased region" description="Acidic residues" evidence="3">
    <location>
        <begin position="119"/>
        <end position="139"/>
    </location>
</feature>
<dbReference type="PANTHER" id="PTHR15081:SF1">
    <property type="entry name" value="NUCLEAR AUTOANTIGENIC SPERM PROTEIN"/>
    <property type="match status" value="1"/>
</dbReference>
<feature type="region of interest" description="Disordered" evidence="3">
    <location>
        <begin position="443"/>
        <end position="514"/>
    </location>
</feature>
<dbReference type="GO" id="GO:0042393">
    <property type="term" value="F:histone binding"/>
    <property type="evidence" value="ECO:0007669"/>
    <property type="project" value="TreeGrafter"/>
</dbReference>
<evidence type="ECO:0000259" key="4">
    <source>
        <dbReference type="Pfam" id="PF10516"/>
    </source>
</evidence>
<dbReference type="Gene3D" id="1.25.40.10">
    <property type="entry name" value="Tetratricopeptide repeat domain"/>
    <property type="match status" value="1"/>
</dbReference>
<dbReference type="STRING" id="1051890.A0A3N4M3J3"/>
<dbReference type="InParanoid" id="A0A3N4M3J3"/>
<gene>
    <name evidence="5" type="ORF">L211DRAFT_832324</name>
</gene>
<feature type="region of interest" description="Disordered" evidence="3">
    <location>
        <begin position="347"/>
        <end position="370"/>
    </location>
</feature>
<reference evidence="5 6" key="1">
    <citation type="journal article" date="2018" name="Nat. Ecol. Evol.">
        <title>Pezizomycetes genomes reveal the molecular basis of ectomycorrhizal truffle lifestyle.</title>
        <authorList>
            <person name="Murat C."/>
            <person name="Payen T."/>
            <person name="Noel B."/>
            <person name="Kuo A."/>
            <person name="Morin E."/>
            <person name="Chen J."/>
            <person name="Kohler A."/>
            <person name="Krizsan K."/>
            <person name="Balestrini R."/>
            <person name="Da Silva C."/>
            <person name="Montanini B."/>
            <person name="Hainaut M."/>
            <person name="Levati E."/>
            <person name="Barry K.W."/>
            <person name="Belfiori B."/>
            <person name="Cichocki N."/>
            <person name="Clum A."/>
            <person name="Dockter R.B."/>
            <person name="Fauchery L."/>
            <person name="Guy J."/>
            <person name="Iotti M."/>
            <person name="Le Tacon F."/>
            <person name="Lindquist E.A."/>
            <person name="Lipzen A."/>
            <person name="Malagnac F."/>
            <person name="Mello A."/>
            <person name="Molinier V."/>
            <person name="Miyauchi S."/>
            <person name="Poulain J."/>
            <person name="Riccioni C."/>
            <person name="Rubini A."/>
            <person name="Sitrit Y."/>
            <person name="Splivallo R."/>
            <person name="Traeger S."/>
            <person name="Wang M."/>
            <person name="Zifcakova L."/>
            <person name="Wipf D."/>
            <person name="Zambonelli A."/>
            <person name="Paolocci F."/>
            <person name="Nowrousian M."/>
            <person name="Ottonello S."/>
            <person name="Baldrian P."/>
            <person name="Spatafora J.W."/>
            <person name="Henrissat B."/>
            <person name="Nagy L.G."/>
            <person name="Aury J.M."/>
            <person name="Wincker P."/>
            <person name="Grigoriev I.V."/>
            <person name="Bonfante P."/>
            <person name="Martin F.M."/>
        </authorList>
    </citation>
    <scope>NUCLEOTIDE SEQUENCE [LARGE SCALE GENOMIC DNA]</scope>
    <source>
        <strain evidence="5 6">ATCC MYA-4762</strain>
    </source>
</reference>
<dbReference type="EMBL" id="ML121527">
    <property type="protein sequence ID" value="RPB29620.1"/>
    <property type="molecule type" value="Genomic_DNA"/>
</dbReference>
<proteinExistence type="predicted"/>
<organism evidence="5 6">
    <name type="scientific">Terfezia boudieri ATCC MYA-4762</name>
    <dbReference type="NCBI Taxonomy" id="1051890"/>
    <lineage>
        <taxon>Eukaryota</taxon>
        <taxon>Fungi</taxon>
        <taxon>Dikarya</taxon>
        <taxon>Ascomycota</taxon>
        <taxon>Pezizomycotina</taxon>
        <taxon>Pezizomycetes</taxon>
        <taxon>Pezizales</taxon>
        <taxon>Pezizaceae</taxon>
        <taxon>Terfezia</taxon>
    </lineage>
</organism>
<evidence type="ECO:0000256" key="2">
    <source>
        <dbReference type="ARBA" id="ARBA00022803"/>
    </source>
</evidence>
<dbReference type="GO" id="GO:0034080">
    <property type="term" value="P:CENP-A containing chromatin assembly"/>
    <property type="evidence" value="ECO:0007669"/>
    <property type="project" value="TreeGrafter"/>
</dbReference>
<keyword evidence="1" id="KW-0677">Repeat</keyword>
<dbReference type="InterPro" id="IPR051730">
    <property type="entry name" value="NASP-like"/>
</dbReference>